<reference evidence="4" key="1">
    <citation type="submission" date="2019-06" db="EMBL/GenBank/DDBJ databases">
        <title>Draft genome sequence of the griseofulvin-producing fungus Xylaria cubensis strain G536.</title>
        <authorList>
            <person name="Mead M.E."/>
            <person name="Raja H.A."/>
            <person name="Steenwyk J.L."/>
            <person name="Knowles S.L."/>
            <person name="Oberlies N.H."/>
            <person name="Rokas A."/>
        </authorList>
    </citation>
    <scope>NUCLEOTIDE SEQUENCE [LARGE SCALE GENOMIC DNA]</scope>
    <source>
        <strain evidence="4">G536</strain>
    </source>
</reference>
<keyword evidence="4" id="KW-1185">Reference proteome</keyword>
<gene>
    <name evidence="3" type="ORF">FHL15_000386</name>
</gene>
<dbReference type="OrthoDB" id="4094614at2759"/>
<evidence type="ECO:0000313" key="3">
    <source>
        <dbReference type="EMBL" id="TRX99044.1"/>
    </source>
</evidence>
<sequence>MNTLAVVGLLAAGVMGQTSSTTTTTSTTTSSSSTSSTTAITTTPPVITTTTMGNMHLNGSITTPVWTYFNVTVTSVTVVEQFTTLCKEATTLTFNDCEYPATAGEVIVVTNCPCTVTTAVPTWTSSLCPPETAKPVLPPPVIPTHSTSVAISHTSPPAVQVAGASPVGTSDIAGFAMAAVAVVLGFF</sequence>
<feature type="chain" id="PRO_5022207852" evidence="2">
    <location>
        <begin position="17"/>
        <end position="187"/>
    </location>
</feature>
<proteinExistence type="predicted"/>
<protein>
    <submittedName>
        <fullName evidence="3">Uncharacterized protein</fullName>
    </submittedName>
</protein>
<organism evidence="3 4">
    <name type="scientific">Xylaria flabelliformis</name>
    <dbReference type="NCBI Taxonomy" id="2512241"/>
    <lineage>
        <taxon>Eukaryota</taxon>
        <taxon>Fungi</taxon>
        <taxon>Dikarya</taxon>
        <taxon>Ascomycota</taxon>
        <taxon>Pezizomycotina</taxon>
        <taxon>Sordariomycetes</taxon>
        <taxon>Xylariomycetidae</taxon>
        <taxon>Xylariales</taxon>
        <taxon>Xylariaceae</taxon>
        <taxon>Xylaria</taxon>
    </lineage>
</organism>
<evidence type="ECO:0000313" key="4">
    <source>
        <dbReference type="Proteomes" id="UP000319160"/>
    </source>
</evidence>
<accession>A0A553IFS2</accession>
<evidence type="ECO:0000256" key="2">
    <source>
        <dbReference type="SAM" id="SignalP"/>
    </source>
</evidence>
<dbReference type="EMBL" id="VFLP01000001">
    <property type="protein sequence ID" value="TRX99044.1"/>
    <property type="molecule type" value="Genomic_DNA"/>
</dbReference>
<evidence type="ECO:0000256" key="1">
    <source>
        <dbReference type="SAM" id="MobiDB-lite"/>
    </source>
</evidence>
<feature type="signal peptide" evidence="2">
    <location>
        <begin position="1"/>
        <end position="16"/>
    </location>
</feature>
<name>A0A553IFS2_9PEZI</name>
<feature type="region of interest" description="Disordered" evidence="1">
    <location>
        <begin position="19"/>
        <end position="45"/>
    </location>
</feature>
<dbReference type="STRING" id="2512241.A0A553IFS2"/>
<comment type="caution">
    <text evidence="3">The sequence shown here is derived from an EMBL/GenBank/DDBJ whole genome shotgun (WGS) entry which is preliminary data.</text>
</comment>
<dbReference type="AlphaFoldDB" id="A0A553IFS2"/>
<keyword evidence="2" id="KW-0732">Signal</keyword>
<dbReference type="Proteomes" id="UP000319160">
    <property type="component" value="Unassembled WGS sequence"/>
</dbReference>